<evidence type="ECO:0000256" key="1">
    <source>
        <dbReference type="ARBA" id="ARBA00034117"/>
    </source>
</evidence>
<sequence length="665" mass="72880">MGFHVDLEELHKAANKLNQEASRIETQLTDAKNSVNKIITSEALQGKTGQAIYQQLNNVDAAVLVGLADTSKVLSSEFSSLLSSFHSSVGETSNSAILDEDYLNQLKDNLNNFKSQHGAQEENISSIYASISDLISLSGPQSNYDADSDTASQLLSTTIDKVTSFDSSGTAPTSADLLAAIDTEVNQVSQTTDLPYTDSQYLSFISDVNFAKSIKSVDKQLTKQEKLAKEQAEQKARKVWAKQHPVVAWIQSQADLDANFFEGTRKTLEKQNWDFFGGQLDKSVALTALGFVDGVCETIDQLALGAAQLGQLAFEGIEWGGNTLFKQKTPQWIKDDVTGAWNNVMAASEFGTRLIALDADAWNAVAKTGEKVGNDFVTTIKTGDDYKIGGYLFDIATFVGPAAVGKLKYVDEASNLAKFTKAEEIASTIGKVEDGVKVSKFDKLFGKLKVNDFSKTVTTDSIKSTSETLKIEEIYFDKAGNKVARFNNNEVAYFSTETVDGKPVLVRSLDFLNPDGSINWPKGYGFVLDVAGNPITRDANITAGQLVDRYGSSGGTFISPIMDGKSFPFESRGLPYPEGYLEKHTYQFTMDINKSNYEKAFNRLNFEEQEDLLDLMEKYEFTAEDIYNPQIGEIAEVFGAGGGQQIKLGTSVSIYEELGFLREIK</sequence>
<dbReference type="OrthoDB" id="2360587at2"/>
<dbReference type="Pfam" id="PF04740">
    <property type="entry name" value="LXG"/>
    <property type="match status" value="1"/>
</dbReference>
<dbReference type="EMBL" id="FNGX01000004">
    <property type="protein sequence ID" value="SDL72311.1"/>
    <property type="molecule type" value="Genomic_DNA"/>
</dbReference>
<organism evidence="4 5">
    <name type="scientific">Streptococcus equinus</name>
    <name type="common">Streptococcus bovis</name>
    <dbReference type="NCBI Taxonomy" id="1335"/>
    <lineage>
        <taxon>Bacteria</taxon>
        <taxon>Bacillati</taxon>
        <taxon>Bacillota</taxon>
        <taxon>Bacilli</taxon>
        <taxon>Lactobacillales</taxon>
        <taxon>Streptococcaceae</taxon>
        <taxon>Streptococcus</taxon>
    </lineage>
</organism>
<proteinExistence type="inferred from homology"/>
<reference evidence="4 5" key="1">
    <citation type="submission" date="2016-10" db="EMBL/GenBank/DDBJ databases">
        <authorList>
            <person name="de Groot N.N."/>
        </authorList>
    </citation>
    <scope>NUCLEOTIDE SEQUENCE [LARGE SCALE GENOMIC DNA]</scope>
    <source>
        <strain evidence="4 5">Sb09</strain>
    </source>
</reference>
<comment type="similarity">
    <text evidence="1">In the N-terminal section; belongs to the LXG family.</text>
</comment>
<keyword evidence="2" id="KW-0175">Coiled coil</keyword>
<feature type="coiled-coil region" evidence="2">
    <location>
        <begin position="7"/>
        <end position="34"/>
    </location>
</feature>
<dbReference type="PROSITE" id="PS51756">
    <property type="entry name" value="LXG"/>
    <property type="match status" value="1"/>
</dbReference>
<protein>
    <submittedName>
        <fullName evidence="4">LXG domain of WXG superfamily protein</fullName>
    </submittedName>
</protein>
<dbReference type="Proteomes" id="UP000183162">
    <property type="component" value="Unassembled WGS sequence"/>
</dbReference>
<gene>
    <name evidence="4" type="ORF">SAMN05216400_1481</name>
</gene>
<dbReference type="AlphaFoldDB" id="A0A1G9ME87"/>
<dbReference type="RefSeq" id="WP_074567070.1">
    <property type="nucleotide sequence ID" value="NZ_FNGX01000004.1"/>
</dbReference>
<evidence type="ECO:0000313" key="4">
    <source>
        <dbReference type="EMBL" id="SDL72311.1"/>
    </source>
</evidence>
<name>A0A1G9ME87_STREI</name>
<evidence type="ECO:0000259" key="3">
    <source>
        <dbReference type="PROSITE" id="PS51756"/>
    </source>
</evidence>
<feature type="domain" description="LXG" evidence="3">
    <location>
        <begin position="1"/>
        <end position="231"/>
    </location>
</feature>
<accession>A0A1G9ME87</accession>
<evidence type="ECO:0000313" key="5">
    <source>
        <dbReference type="Proteomes" id="UP000183162"/>
    </source>
</evidence>
<dbReference type="InterPro" id="IPR006829">
    <property type="entry name" value="LXG_dom"/>
</dbReference>
<evidence type="ECO:0000256" key="2">
    <source>
        <dbReference type="SAM" id="Coils"/>
    </source>
</evidence>